<dbReference type="SUPFAM" id="SSF57783">
    <property type="entry name" value="Zinc beta-ribbon"/>
    <property type="match status" value="1"/>
</dbReference>
<name>A0A1K2HR34_9NEIS</name>
<accession>A0A1K2HR34</accession>
<proteinExistence type="predicted"/>
<dbReference type="EMBL" id="FPKR01000013">
    <property type="protein sequence ID" value="SFZ78714.1"/>
    <property type="molecule type" value="Genomic_DNA"/>
</dbReference>
<reference evidence="1 2" key="1">
    <citation type="submission" date="2016-11" db="EMBL/GenBank/DDBJ databases">
        <authorList>
            <person name="Jaros S."/>
            <person name="Januszkiewicz K."/>
            <person name="Wedrychowicz H."/>
        </authorList>
    </citation>
    <scope>NUCLEOTIDE SEQUENCE [LARGE SCALE GENOMIC DNA]</scope>
    <source>
        <strain evidence="1 2">DSM 18899</strain>
    </source>
</reference>
<evidence type="ECO:0008006" key="3">
    <source>
        <dbReference type="Google" id="ProtNLM"/>
    </source>
</evidence>
<dbReference type="Gene3D" id="3.30.65.10">
    <property type="entry name" value="Bacterial Topoisomerase I, domain 1"/>
    <property type="match status" value="1"/>
</dbReference>
<protein>
    <recommendedName>
        <fullName evidence="3">Topoisomerase DNA binding C4 zinc finger</fullName>
    </recommendedName>
</protein>
<dbReference type="AlphaFoldDB" id="A0A1K2HR34"/>
<organism evidence="1 2">
    <name type="scientific">Chitinimonas taiwanensis DSM 18899</name>
    <dbReference type="NCBI Taxonomy" id="1121279"/>
    <lineage>
        <taxon>Bacteria</taxon>
        <taxon>Pseudomonadati</taxon>
        <taxon>Pseudomonadota</taxon>
        <taxon>Betaproteobacteria</taxon>
        <taxon>Neisseriales</taxon>
        <taxon>Chitinibacteraceae</taxon>
        <taxon>Chitinimonas</taxon>
    </lineage>
</organism>
<gene>
    <name evidence="1" type="ORF">SAMN02745887_03145</name>
</gene>
<sequence length="197" mass="22285">MAHHVTLIELVVPPEHEAHAISHGAMRVEGTQVWFARMPISPELNSYVAPRHQSLTTQAHRPRCVNCGIPMTKRIGGARMRLFWGCPNYPRCNFTKAWDKFTESININGLSPSDVMRRLLANPTTGLQVIDFFMYAIDKFSNPSDAWLWLTTENPLTGNIQPIKLLIDTGTYEQVLNIVVCMDFASSTKLTRSSSRR</sequence>
<evidence type="ECO:0000313" key="1">
    <source>
        <dbReference type="EMBL" id="SFZ78714.1"/>
    </source>
</evidence>
<evidence type="ECO:0000313" key="2">
    <source>
        <dbReference type="Proteomes" id="UP000186513"/>
    </source>
</evidence>
<keyword evidence="2" id="KW-1185">Reference proteome</keyword>
<dbReference type="Proteomes" id="UP000186513">
    <property type="component" value="Unassembled WGS sequence"/>
</dbReference>